<feature type="domain" description="Roc" evidence="18">
    <location>
        <begin position="1006"/>
        <end position="1223"/>
    </location>
</feature>
<evidence type="ECO:0000256" key="16">
    <source>
        <dbReference type="SAM" id="MobiDB-lite"/>
    </source>
</evidence>
<evidence type="ECO:0000256" key="15">
    <source>
        <dbReference type="PROSITE-ProRule" id="PRU10141"/>
    </source>
</evidence>
<dbReference type="FunFam" id="3.30.200.20:FF:000803">
    <property type="entry name" value="Probable serine/threonine-protein kinase roco4"/>
    <property type="match status" value="1"/>
</dbReference>
<feature type="region of interest" description="Disordered" evidence="16">
    <location>
        <begin position="1579"/>
        <end position="1604"/>
    </location>
</feature>
<feature type="compositionally biased region" description="Basic and acidic residues" evidence="16">
    <location>
        <begin position="229"/>
        <end position="240"/>
    </location>
</feature>
<dbReference type="InterPro" id="IPR056602">
    <property type="entry name" value="Beta-prop_LRRK2"/>
</dbReference>
<dbReference type="GO" id="GO:0005737">
    <property type="term" value="C:cytoplasm"/>
    <property type="evidence" value="ECO:0007669"/>
    <property type="project" value="UniProtKB-ARBA"/>
</dbReference>
<feature type="repeat" description="ANK" evidence="14">
    <location>
        <begin position="316"/>
        <end position="348"/>
    </location>
</feature>
<reference evidence="20" key="1">
    <citation type="submission" date="2023-10" db="EMBL/GenBank/DDBJ databases">
        <title>Genome assemblies of two species of porcelain crab, Petrolisthes cinctipes and Petrolisthes manimaculis (Anomura: Porcellanidae).</title>
        <authorList>
            <person name="Angst P."/>
        </authorList>
    </citation>
    <scope>NUCLEOTIDE SEQUENCE</scope>
    <source>
        <strain evidence="20">PB745_01</strain>
        <tissue evidence="20">Gill</tissue>
    </source>
</reference>
<dbReference type="PROSITE" id="PS51424">
    <property type="entry name" value="ROC"/>
    <property type="match status" value="1"/>
</dbReference>
<dbReference type="Pfam" id="PF08477">
    <property type="entry name" value="Roc"/>
    <property type="match status" value="1"/>
</dbReference>
<dbReference type="Pfam" id="PF07714">
    <property type="entry name" value="PK_Tyr_Ser-Thr"/>
    <property type="match status" value="1"/>
</dbReference>
<dbReference type="PRINTS" id="PR00449">
    <property type="entry name" value="RASTRNSFRMNG"/>
</dbReference>
<feature type="compositionally biased region" description="Low complexity" evidence="16">
    <location>
        <begin position="1590"/>
        <end position="1604"/>
    </location>
</feature>
<keyword evidence="11 14" id="KW-0040">ANK repeat</keyword>
<dbReference type="InterPro" id="IPR036770">
    <property type="entry name" value="Ankyrin_rpt-contain_sf"/>
</dbReference>
<name>A0AAE1KKL7_PETCI</name>
<evidence type="ECO:0000313" key="21">
    <source>
        <dbReference type="Proteomes" id="UP001286313"/>
    </source>
</evidence>
<dbReference type="PROSITE" id="PS50011">
    <property type="entry name" value="PROTEIN_KINASE_DOM"/>
    <property type="match status" value="1"/>
</dbReference>
<dbReference type="SUPFAM" id="SSF50998">
    <property type="entry name" value="Quinoprotein alcohol dehydrogenase-like"/>
    <property type="match status" value="1"/>
</dbReference>
<feature type="repeat" description="ANK" evidence="14">
    <location>
        <begin position="194"/>
        <end position="226"/>
    </location>
</feature>
<keyword evidence="7" id="KW-0677">Repeat</keyword>
<keyword evidence="6" id="KW-0808">Transferase</keyword>
<comment type="catalytic activity">
    <reaction evidence="12">
        <text>L-threonyl-[protein] + ATP = O-phospho-L-threonyl-[protein] + ADP + H(+)</text>
        <dbReference type="Rhea" id="RHEA:46608"/>
        <dbReference type="Rhea" id="RHEA-COMP:11060"/>
        <dbReference type="Rhea" id="RHEA-COMP:11605"/>
        <dbReference type="ChEBI" id="CHEBI:15378"/>
        <dbReference type="ChEBI" id="CHEBI:30013"/>
        <dbReference type="ChEBI" id="CHEBI:30616"/>
        <dbReference type="ChEBI" id="CHEBI:61977"/>
        <dbReference type="ChEBI" id="CHEBI:456216"/>
        <dbReference type="EC" id="2.7.11.1"/>
    </reaction>
</comment>
<dbReference type="Pfam" id="PF13855">
    <property type="entry name" value="LRR_8"/>
    <property type="match status" value="2"/>
</dbReference>
<dbReference type="SMART" id="SM00364">
    <property type="entry name" value="LRR_BAC"/>
    <property type="match status" value="10"/>
</dbReference>
<dbReference type="SUPFAM" id="SSF48403">
    <property type="entry name" value="Ankyrin repeat"/>
    <property type="match status" value="1"/>
</dbReference>
<dbReference type="SMART" id="SM00369">
    <property type="entry name" value="LRR_TYP"/>
    <property type="match status" value="10"/>
</dbReference>
<evidence type="ECO:0000256" key="2">
    <source>
        <dbReference type="ARBA" id="ARBA00008171"/>
    </source>
</evidence>
<keyword evidence="4" id="KW-0723">Serine/threonine-protein kinase</keyword>
<feature type="compositionally biased region" description="Basic and acidic residues" evidence="16">
    <location>
        <begin position="1864"/>
        <end position="1876"/>
    </location>
</feature>
<dbReference type="PROSITE" id="PS50088">
    <property type="entry name" value="ANK_REPEAT"/>
    <property type="match status" value="3"/>
</dbReference>
<gene>
    <name evidence="20" type="ORF">Pcinc_020962</name>
    <name evidence="19" type="ORF">Pcinc_023470</name>
</gene>
<sequence>MFDDGDLFDADADSLLFAAGFTAFKLYARELARQELHSALRESCSRGDVSRARAILRDLGAEAQVIINSAPNGSNTLLFKACEEGQREMVRLLLDHGADGRIHPVTKYSPLYIACYYGRRDIAEMLLKKFPSLVNVWTVERWLPLHACIINGHTAVLELLLKFPYPDDALRKFWDKTGQYEYEMAFDINTKDVTGQSALYLACYVGNQKLVDLLLKHRVHANKIKTKEDYEKENSLKDQDASSSSDSKSSSRESSKTGIPSSSTPDKTEEVTSPTKHRISGGIQALMSKLNLVRPDATQRDNMISPLDIDLYCNSNTETALHIAVKNKHHIIVSMLLASGANPNLRVYLPDDEMARLAEDEYIFTGSTALVEACRNRDLGMLDLLLKSHARDDECKALFIAAHARDEVIVSKLLALKAHPDPEYKVNKRALEIKPSQQFSSLSVGNVGGVYSSLAPTTPVMINWHGQRCLSYLKDQWLVDASVNLNPKLKLSPRNQVIALYAITRLDISNNSLTELPDMIFQLPSLKTLNAAQNKIEKLPNNIGQLLDGTVTLPRRGAKKDLFLGPLSVLEEVHLQDNRLDSLPDGLFTLPALQLLDVSNNKLSSLPYKLWTAPKLREVNASLNLLSHLPTRPDDYTHDSGMGSEVVSEISDEESLSSNTSDLQLSLDDPMDDTSPARRKTPDSRGVFTLGKHGNVITCCRRRELKHHSLWSSTVEIQESLVGVRETAEETQSNLQSLNLSHNAFTTVPPGLACLALSLNRLNLSYNRLTEMGSGSCYPVGLKQLDLSHNRIRAWPTISRTESIESVESVPLSCYALSEISTTPRMLCTGRKFNQNLNVPRTRMGTNSPLGTSPTPGHCIHRRHIRLESLRTLILADNQLTRLCLYLDDNEFQLVAEAEEIEPGSVRSTSPRKSWLLFPNLSMLDVSNNLLRDLPTTLHELSNLSVLNISGNTDITELPPEMGLLSRLWNLNTRGCSLQEPLKSMIESKKYKTMDVIGYLKSILEDARPYARMKLMIVGVQGIGKTSLLEQLRQEGTGSYRKKPVEHWAKRMGNRNINTRTSRGTSMSTVGVDIGDWIFEKKIRGHSNYGPVVFRTWDFGGQKEYYATHQYFLSKRSLYLVVWKISDGEKGVAEILQWLVNIQARAPNSPVLIVGTHFDLVKEKFPSSWSEDLQQMIRDKFINVIDADKLGLPRVLDTIEVSCKSRHNVKLLCNLIYDTVFSLKTPGSKERLLEQRIPASYLALEDVVGVLALERRVQGRDPVLPADRYHALVTQEMSTRGHRPFRDTAELNQATTFLHENGVMLHYEDSTLKDLYFLDPQWLCDMLAHVVTIREINPFARNGLMKLDDLKHVFKSSTCAPVDAKSYIVNLLNKFEVALTWDNRTLLIPSLLPSEEQLRTGLSGTDVRIPVRSRGWAVRNKKFSSSTGSTIVGNSAFYMSNIEERKPARPLSSHGLTTEAIGSPKKEPSDGGLGSAASEGPGVQVTHRSAPHAAIRRLLLMSYFPSGFWSRLITRILADDAVVDIIRNYFVMPREVLNDRGLSSVMGGQAEWVCWQTGMELHYAHTTLFRMKEVLPVQAHGPTQAPTPPHGSTHSSSSSSPTSSHLNYDYKSMRFLVRQEGVWSDVEVRKDPLFTQVNNCAVLEICLPNEAVVIKRPVQEGEGTGQSSAGDILASGIQSVVLDPAPECVAKLLSLAVDHIDTLLEDWYPTLGTRFVHTSEGKFLVTRLVPCPICLDCHGQHEGPGNHPSARHLPDNWGSFVEMNPLYCSMTASQISQNNPGFGGTASPQQGGGGRSSSSTAPTAAVGGGGGVSPAAGGVVGMVGPGGNNMSPQLPRRSWGSRESYTSDGDSGVGAESTTSSRKASAEGRPDLDHGGGTEGEGTGGQEVTPVVYSFMVEECILAAYTARSVPCPLHSDLLLAQVAPDTVFLDLGDRYLVRPEVIKQGKLLGRGGFGFVFQGTCRGRVSGAPMDVALKMLQPVDPGTTARQSAIVAYKAAQSKWERDPLQYACKAYCSARQEVNILLSLRHPHIVPLVGVCPRPLALVLELAPQGALDHCLKHYQRSGARLALHTLQAVILQVAKALEYLHGQHIIYRDLKSENVLVWELPPPFHHQTHPRVDVRLADYGISRSTLPTGTKGFGGTEGFMAPEMMRHNGEEEYTEKVDCFSFGMFMYELLTTHQPYEHCDNVKEHVLEGGRPALTHRETEYPVYVLDLMVMCWSQQPRLRPSASQIVSIASAPEFTHLLDVASLDHSLNIMDAIRVPPAIVLDEDGDVMRGDQGSVWVSRTAPQLDMVGAGEWGWGAHTSIEGLPDAITTMCLVGAHVWLGDNAGNIHGYNITDYSRVFSYCLEPDAPQSSPVRSLCSLHALGRVAVALCNGRLFLCSSDVTPTSPVLGEGSFVMTELAGSTHEIHCLALTHTSTNWSLWCGGSEGIMSVFTLRHDGLVLSQDTISHFNTSTPPSCKESSDVLILHTPQNLTSVSPHLRSSVWSYVYPGCVVYHWDAKDQKLVNRLDCSKLVPCSESLQSISIEEHLSPSHCQVSAVGVCGGEVYVGTTWGCVVVAEADSMRPITVFRPYEDEVRAIVPLPPSFPENTEIATEASTEEGGEEGESGPGPTPLIATIGKGYRNLLGRYAPLPRAAQPEPQAQRAMYCLLWRAHHWLNT</sequence>
<dbReference type="InterPro" id="IPR000719">
    <property type="entry name" value="Prot_kinase_dom"/>
</dbReference>
<organism evidence="20 21">
    <name type="scientific">Petrolisthes cinctipes</name>
    <name type="common">Flat porcelain crab</name>
    <dbReference type="NCBI Taxonomy" id="88211"/>
    <lineage>
        <taxon>Eukaryota</taxon>
        <taxon>Metazoa</taxon>
        <taxon>Ecdysozoa</taxon>
        <taxon>Arthropoda</taxon>
        <taxon>Crustacea</taxon>
        <taxon>Multicrustacea</taxon>
        <taxon>Malacostraca</taxon>
        <taxon>Eumalacostraca</taxon>
        <taxon>Eucarida</taxon>
        <taxon>Decapoda</taxon>
        <taxon>Pleocyemata</taxon>
        <taxon>Anomura</taxon>
        <taxon>Galatheoidea</taxon>
        <taxon>Porcellanidae</taxon>
        <taxon>Petrolisthes</taxon>
    </lineage>
</organism>
<dbReference type="GO" id="GO:0005525">
    <property type="term" value="F:GTP binding"/>
    <property type="evidence" value="ECO:0007669"/>
    <property type="project" value="UniProtKB-KW"/>
</dbReference>
<dbReference type="SMART" id="SM00248">
    <property type="entry name" value="ANK"/>
    <property type="match status" value="6"/>
</dbReference>
<feature type="compositionally biased region" description="Low complexity" evidence="16">
    <location>
        <begin position="1796"/>
        <end position="1805"/>
    </location>
</feature>
<dbReference type="EMBL" id="JAWQEG010002139">
    <property type="protein sequence ID" value="KAK3874075.1"/>
    <property type="molecule type" value="Genomic_DNA"/>
</dbReference>
<comment type="cofactor">
    <cofactor evidence="1">
        <name>Mg(2+)</name>
        <dbReference type="ChEBI" id="CHEBI:18420"/>
    </cofactor>
</comment>
<dbReference type="PROSITE" id="PS00107">
    <property type="entry name" value="PROTEIN_KINASE_ATP"/>
    <property type="match status" value="1"/>
</dbReference>
<dbReference type="InterPro" id="IPR001245">
    <property type="entry name" value="Ser-Thr/Tyr_kinase_cat_dom"/>
</dbReference>
<dbReference type="SUPFAM" id="SSF52540">
    <property type="entry name" value="P-loop containing nucleoside triphosphate hydrolases"/>
    <property type="match status" value="1"/>
</dbReference>
<dbReference type="EC" id="2.7.11.1" evidence="3"/>
<dbReference type="Gene3D" id="1.10.10.2200">
    <property type="match status" value="1"/>
</dbReference>
<dbReference type="InterPro" id="IPR017441">
    <property type="entry name" value="Protein_kinase_ATP_BS"/>
</dbReference>
<dbReference type="InterPro" id="IPR008271">
    <property type="entry name" value="Ser/Thr_kinase_AS"/>
</dbReference>
<evidence type="ECO:0000256" key="3">
    <source>
        <dbReference type="ARBA" id="ARBA00012513"/>
    </source>
</evidence>
<evidence type="ECO:0000256" key="5">
    <source>
        <dbReference type="ARBA" id="ARBA00022614"/>
    </source>
</evidence>
<feature type="compositionally biased region" description="Acidic residues" evidence="16">
    <location>
        <begin position="2603"/>
        <end position="2612"/>
    </location>
</feature>
<dbReference type="FunFam" id="3.40.50.300:FF:001518">
    <property type="entry name" value="Leucine-rich repeat kinase, isoform C"/>
    <property type="match status" value="1"/>
</dbReference>
<dbReference type="Gene3D" id="1.25.40.20">
    <property type="entry name" value="Ankyrin repeat-containing domain"/>
    <property type="match status" value="2"/>
</dbReference>
<evidence type="ECO:0000313" key="19">
    <source>
        <dbReference type="EMBL" id="KAK3871380.1"/>
    </source>
</evidence>
<feature type="domain" description="Protein kinase" evidence="17">
    <location>
        <begin position="1943"/>
        <end position="2243"/>
    </location>
</feature>
<dbReference type="Proteomes" id="UP001286313">
    <property type="component" value="Unassembled WGS sequence"/>
</dbReference>
<evidence type="ECO:0000259" key="17">
    <source>
        <dbReference type="PROSITE" id="PS50011"/>
    </source>
</evidence>
<dbReference type="FunFam" id="3.30.70.1390:FF:000004">
    <property type="entry name" value="Leucine-rich repeat kinase, isoform C"/>
    <property type="match status" value="1"/>
</dbReference>
<evidence type="ECO:0000256" key="1">
    <source>
        <dbReference type="ARBA" id="ARBA00001946"/>
    </source>
</evidence>
<keyword evidence="21" id="KW-1185">Reference proteome</keyword>
<dbReference type="Gene3D" id="1.10.510.10">
    <property type="entry name" value="Transferase(Phosphotransferase) domain 1"/>
    <property type="match status" value="1"/>
</dbReference>
<dbReference type="Pfam" id="PF16095">
    <property type="entry name" value="COR-A"/>
    <property type="match status" value="1"/>
</dbReference>
<dbReference type="InterPro" id="IPR032675">
    <property type="entry name" value="LRR_dom_sf"/>
</dbReference>
<keyword evidence="5" id="KW-0433">Leucine-rich repeat</keyword>
<evidence type="ECO:0000256" key="7">
    <source>
        <dbReference type="ARBA" id="ARBA00022737"/>
    </source>
</evidence>
<dbReference type="PANTHER" id="PTHR24198">
    <property type="entry name" value="ANKYRIN REPEAT AND PROTEIN KINASE DOMAIN-CONTAINING PROTEIN"/>
    <property type="match status" value="1"/>
</dbReference>
<evidence type="ECO:0000256" key="10">
    <source>
        <dbReference type="ARBA" id="ARBA00022840"/>
    </source>
</evidence>
<feature type="region of interest" description="Disordered" evidence="16">
    <location>
        <begin position="1448"/>
        <end position="1485"/>
    </location>
</feature>
<accession>A0AAE1KKL7</accession>
<evidence type="ECO:0000256" key="9">
    <source>
        <dbReference type="ARBA" id="ARBA00022777"/>
    </source>
</evidence>
<feature type="region of interest" description="Disordered" evidence="16">
    <location>
        <begin position="229"/>
        <end position="278"/>
    </location>
</feature>
<keyword evidence="10 15" id="KW-0067">ATP-binding</keyword>
<dbReference type="PROSITE" id="PS50297">
    <property type="entry name" value="ANK_REP_REGION"/>
    <property type="match status" value="2"/>
</dbReference>
<evidence type="ECO:0000256" key="6">
    <source>
        <dbReference type="ARBA" id="ARBA00022679"/>
    </source>
</evidence>
<proteinExistence type="inferred from homology"/>
<dbReference type="GO" id="GO:0009966">
    <property type="term" value="P:regulation of signal transduction"/>
    <property type="evidence" value="ECO:0007669"/>
    <property type="project" value="UniProtKB-ARBA"/>
</dbReference>
<dbReference type="GO" id="GO:0004674">
    <property type="term" value="F:protein serine/threonine kinase activity"/>
    <property type="evidence" value="ECO:0007669"/>
    <property type="project" value="UniProtKB-KW"/>
</dbReference>
<evidence type="ECO:0000256" key="12">
    <source>
        <dbReference type="ARBA" id="ARBA00047899"/>
    </source>
</evidence>
<comment type="caution">
    <text evidence="20">The sequence shown here is derived from an EMBL/GenBank/DDBJ whole genome shotgun (WGS) entry which is preliminary data.</text>
</comment>
<dbReference type="Gene3D" id="3.30.70.1390">
    <property type="entry name" value="ROC domain from the Parkinson's disease-associated leucine-rich repeat kinase 2"/>
    <property type="match status" value="1"/>
</dbReference>
<protein>
    <recommendedName>
        <fullName evidence="3">non-specific serine/threonine protein kinase</fullName>
        <ecNumber evidence="3">2.7.11.1</ecNumber>
    </recommendedName>
</protein>
<dbReference type="SUPFAM" id="SSF52058">
    <property type="entry name" value="L domain-like"/>
    <property type="match status" value="1"/>
</dbReference>
<dbReference type="Pfam" id="PF12796">
    <property type="entry name" value="Ank_2"/>
    <property type="match status" value="1"/>
</dbReference>
<evidence type="ECO:0000256" key="8">
    <source>
        <dbReference type="ARBA" id="ARBA00022741"/>
    </source>
</evidence>
<evidence type="ECO:0000256" key="11">
    <source>
        <dbReference type="ARBA" id="ARBA00023043"/>
    </source>
</evidence>
<feature type="region of interest" description="Disordered" evidence="16">
    <location>
        <begin position="1778"/>
        <end position="1886"/>
    </location>
</feature>
<dbReference type="PANTHER" id="PTHR24198:SF169">
    <property type="entry name" value="NON-SPECIFIC SERINE_THREONINE PROTEIN KINASE"/>
    <property type="match status" value="1"/>
</dbReference>
<dbReference type="Pfam" id="PF00023">
    <property type="entry name" value="Ank"/>
    <property type="match status" value="1"/>
</dbReference>
<dbReference type="InterPro" id="IPR002110">
    <property type="entry name" value="Ankyrin_rpt"/>
</dbReference>
<dbReference type="SUPFAM" id="SSF56112">
    <property type="entry name" value="Protein kinase-like (PK-like)"/>
    <property type="match status" value="1"/>
</dbReference>
<feature type="compositionally biased region" description="Gly residues" evidence="16">
    <location>
        <begin position="1806"/>
        <end position="1827"/>
    </location>
</feature>
<feature type="region of interest" description="Disordered" evidence="16">
    <location>
        <begin position="629"/>
        <end position="686"/>
    </location>
</feature>
<comment type="catalytic activity">
    <reaction evidence="13">
        <text>L-seryl-[protein] + ATP = O-phospho-L-seryl-[protein] + ADP + H(+)</text>
        <dbReference type="Rhea" id="RHEA:17989"/>
        <dbReference type="Rhea" id="RHEA-COMP:9863"/>
        <dbReference type="Rhea" id="RHEA-COMP:11604"/>
        <dbReference type="ChEBI" id="CHEBI:15378"/>
        <dbReference type="ChEBI" id="CHEBI:29999"/>
        <dbReference type="ChEBI" id="CHEBI:30616"/>
        <dbReference type="ChEBI" id="CHEBI:83421"/>
        <dbReference type="ChEBI" id="CHEBI:456216"/>
        <dbReference type="EC" id="2.7.11.1"/>
    </reaction>
</comment>
<feature type="repeat" description="ANK" evidence="14">
    <location>
        <begin position="73"/>
        <end position="99"/>
    </location>
</feature>
<dbReference type="EMBL" id="JAWQEG010002520">
    <property type="protein sequence ID" value="KAK3871380.1"/>
    <property type="molecule type" value="Genomic_DNA"/>
</dbReference>
<dbReference type="PROSITE" id="PS51450">
    <property type="entry name" value="LRR"/>
    <property type="match status" value="4"/>
</dbReference>
<dbReference type="Gene3D" id="3.80.10.10">
    <property type="entry name" value="Ribonuclease Inhibitor"/>
    <property type="match status" value="3"/>
</dbReference>
<dbReference type="InterPro" id="IPR032171">
    <property type="entry name" value="COR-A"/>
</dbReference>
<dbReference type="GO" id="GO:0005524">
    <property type="term" value="F:ATP binding"/>
    <property type="evidence" value="ECO:0007669"/>
    <property type="project" value="UniProtKB-UniRule"/>
</dbReference>
<dbReference type="Gene3D" id="3.40.50.300">
    <property type="entry name" value="P-loop containing nucleotide triphosphate hydrolases"/>
    <property type="match status" value="1"/>
</dbReference>
<comment type="similarity">
    <text evidence="2">Belongs to the protein kinase superfamily. TKL Ser/Thr protein kinase family. ROCO subfamily.</text>
</comment>
<evidence type="ECO:0000259" key="18">
    <source>
        <dbReference type="PROSITE" id="PS51424"/>
    </source>
</evidence>
<evidence type="ECO:0000313" key="20">
    <source>
        <dbReference type="EMBL" id="KAK3874075.1"/>
    </source>
</evidence>
<feature type="binding site" evidence="15">
    <location>
        <position position="1976"/>
    </location>
    <ligand>
        <name>ATP</name>
        <dbReference type="ChEBI" id="CHEBI:30616"/>
    </ligand>
</feature>
<feature type="region of interest" description="Disordered" evidence="16">
    <location>
        <begin position="2594"/>
        <end position="2619"/>
    </location>
</feature>
<dbReference type="InterPro" id="IPR011009">
    <property type="entry name" value="Kinase-like_dom_sf"/>
</dbReference>
<dbReference type="PROSITE" id="PS00108">
    <property type="entry name" value="PROTEIN_KINASE_ST"/>
    <property type="match status" value="1"/>
</dbReference>
<evidence type="ECO:0000256" key="13">
    <source>
        <dbReference type="ARBA" id="ARBA00048679"/>
    </source>
</evidence>
<dbReference type="InterPro" id="IPR001611">
    <property type="entry name" value="Leu-rich_rpt"/>
</dbReference>
<keyword evidence="8 15" id="KW-0547">Nucleotide-binding</keyword>
<dbReference type="SMART" id="SM00220">
    <property type="entry name" value="S_TKc"/>
    <property type="match status" value="1"/>
</dbReference>
<evidence type="ECO:0000256" key="4">
    <source>
        <dbReference type="ARBA" id="ARBA00022527"/>
    </source>
</evidence>
<dbReference type="FunFam" id="1.10.510.10:FF:001242">
    <property type="entry name" value="Leucine-rich repeat serine/threonine-protein kinase 1"/>
    <property type="match status" value="1"/>
</dbReference>
<dbReference type="InterPro" id="IPR020859">
    <property type="entry name" value="ROC"/>
</dbReference>
<evidence type="ECO:0000256" key="14">
    <source>
        <dbReference type="PROSITE-ProRule" id="PRU00023"/>
    </source>
</evidence>
<keyword evidence="9" id="KW-0418">Kinase</keyword>
<dbReference type="InterPro" id="IPR011047">
    <property type="entry name" value="Quinoprotein_ADH-like_sf"/>
</dbReference>
<dbReference type="InterPro" id="IPR027417">
    <property type="entry name" value="P-loop_NTPase"/>
</dbReference>
<dbReference type="Pfam" id="PF23748">
    <property type="entry name" value="Beta-prop_LRRK2"/>
    <property type="match status" value="1"/>
</dbReference>
<dbReference type="InterPro" id="IPR003591">
    <property type="entry name" value="Leu-rich_rpt_typical-subtyp"/>
</dbReference>